<evidence type="ECO:0000313" key="1">
    <source>
        <dbReference type="EMBL" id="UUO69836.1"/>
    </source>
</evidence>
<organism evidence="1 2">
    <name type="scientific">Bradyrhizobium betae</name>
    <dbReference type="NCBI Taxonomy" id="244734"/>
    <lineage>
        <taxon>Bacteria</taxon>
        <taxon>Pseudomonadati</taxon>
        <taxon>Pseudomonadota</taxon>
        <taxon>Alphaproteobacteria</taxon>
        <taxon>Hyphomicrobiales</taxon>
        <taxon>Nitrobacteraceae</taxon>
        <taxon>Bradyrhizobium</taxon>
    </lineage>
</organism>
<dbReference type="AlphaFoldDB" id="A0AAE9NGD3"/>
<dbReference type="Proteomes" id="UP001058872">
    <property type="component" value="Chromosome"/>
</dbReference>
<name>A0AAE9NGD3_9BRAD</name>
<gene>
    <name evidence="1" type="ORF">DCM83_25895</name>
</gene>
<sequence>MRIREENRNMFLLATVTLFCGAVAGTLTLLEPVFQPAPERQVAERTVAERTLIDVTRISDQRPVRVVGAPFEPNVNPRER</sequence>
<evidence type="ECO:0000313" key="2">
    <source>
        <dbReference type="Proteomes" id="UP001058872"/>
    </source>
</evidence>
<protein>
    <submittedName>
        <fullName evidence="1">Uncharacterized protein</fullName>
    </submittedName>
</protein>
<accession>A0AAE9NGD3</accession>
<proteinExistence type="predicted"/>
<reference evidence="1" key="1">
    <citation type="submission" date="2018-04" db="EMBL/GenBank/DDBJ databases">
        <title>Genomes of Endosymbiotic and Endophytic Bradyrhizobium Publication status.</title>
        <authorList>
            <person name="Guha S."/>
            <person name="Jorrin B."/>
            <person name="Sarkar M."/>
            <person name="Poole P.S."/>
            <person name="DasGupta M."/>
        </authorList>
    </citation>
    <scope>NUCLEOTIDE SEQUENCE</scope>
    <source>
        <strain evidence="1">WBOS16</strain>
    </source>
</reference>
<dbReference type="EMBL" id="CP028989">
    <property type="protein sequence ID" value="UUO69836.1"/>
    <property type="molecule type" value="Genomic_DNA"/>
</dbReference>